<proteinExistence type="predicted"/>
<evidence type="ECO:0000256" key="1">
    <source>
        <dbReference type="SAM" id="MobiDB-lite"/>
    </source>
</evidence>
<dbReference type="EMBL" id="MVGT01000438">
    <property type="protein sequence ID" value="OVA17510.1"/>
    <property type="molecule type" value="Genomic_DNA"/>
</dbReference>
<sequence length="94" mass="10152">MRRRRDHLGVDSQAWVTRRSLEFVLDHGSKAFFRVVALGPGGHIDSSGVVVTMVAAVVVVVVAMVMVRWWDVGDGDHSKSSADTGGGNKMMVTV</sequence>
<dbReference type="Proteomes" id="UP000195402">
    <property type="component" value="Unassembled WGS sequence"/>
</dbReference>
<keyword evidence="2" id="KW-1133">Transmembrane helix</keyword>
<keyword evidence="2" id="KW-0812">Transmembrane</keyword>
<name>A0A200R496_MACCD</name>
<accession>A0A200R496</accession>
<reference evidence="3 4" key="1">
    <citation type="journal article" date="2017" name="Mol. Plant">
        <title>The Genome of Medicinal Plant Macleaya cordata Provides New Insights into Benzylisoquinoline Alkaloids Metabolism.</title>
        <authorList>
            <person name="Liu X."/>
            <person name="Liu Y."/>
            <person name="Huang P."/>
            <person name="Ma Y."/>
            <person name="Qing Z."/>
            <person name="Tang Q."/>
            <person name="Cao H."/>
            <person name="Cheng P."/>
            <person name="Zheng Y."/>
            <person name="Yuan Z."/>
            <person name="Zhou Y."/>
            <person name="Liu J."/>
            <person name="Tang Z."/>
            <person name="Zhuo Y."/>
            <person name="Zhang Y."/>
            <person name="Yu L."/>
            <person name="Huang J."/>
            <person name="Yang P."/>
            <person name="Peng Q."/>
            <person name="Zhang J."/>
            <person name="Jiang W."/>
            <person name="Zhang Z."/>
            <person name="Lin K."/>
            <person name="Ro D.K."/>
            <person name="Chen X."/>
            <person name="Xiong X."/>
            <person name="Shang Y."/>
            <person name="Huang S."/>
            <person name="Zeng J."/>
        </authorList>
    </citation>
    <scope>NUCLEOTIDE SEQUENCE [LARGE SCALE GENOMIC DNA]</scope>
    <source>
        <strain evidence="4">cv. BLH2017</strain>
        <tissue evidence="3">Root</tissue>
    </source>
</reference>
<comment type="caution">
    <text evidence="3">The sequence shown here is derived from an EMBL/GenBank/DDBJ whole genome shotgun (WGS) entry which is preliminary data.</text>
</comment>
<feature type="region of interest" description="Disordered" evidence="1">
    <location>
        <begin position="75"/>
        <end position="94"/>
    </location>
</feature>
<dbReference type="InParanoid" id="A0A200R496"/>
<evidence type="ECO:0000313" key="4">
    <source>
        <dbReference type="Proteomes" id="UP000195402"/>
    </source>
</evidence>
<gene>
    <name evidence="3" type="ORF">BVC80_1837g336</name>
</gene>
<evidence type="ECO:0000313" key="3">
    <source>
        <dbReference type="EMBL" id="OVA17510.1"/>
    </source>
</evidence>
<keyword evidence="4" id="KW-1185">Reference proteome</keyword>
<dbReference type="AlphaFoldDB" id="A0A200R496"/>
<organism evidence="3 4">
    <name type="scientific">Macleaya cordata</name>
    <name type="common">Five-seeded plume-poppy</name>
    <name type="synonym">Bocconia cordata</name>
    <dbReference type="NCBI Taxonomy" id="56857"/>
    <lineage>
        <taxon>Eukaryota</taxon>
        <taxon>Viridiplantae</taxon>
        <taxon>Streptophyta</taxon>
        <taxon>Embryophyta</taxon>
        <taxon>Tracheophyta</taxon>
        <taxon>Spermatophyta</taxon>
        <taxon>Magnoliopsida</taxon>
        <taxon>Ranunculales</taxon>
        <taxon>Papaveraceae</taxon>
        <taxon>Papaveroideae</taxon>
        <taxon>Macleaya</taxon>
    </lineage>
</organism>
<keyword evidence="2" id="KW-0472">Membrane</keyword>
<feature type="transmembrane region" description="Helical" evidence="2">
    <location>
        <begin position="49"/>
        <end position="70"/>
    </location>
</feature>
<protein>
    <submittedName>
        <fullName evidence="3">Uncharacterized protein</fullName>
    </submittedName>
</protein>
<evidence type="ECO:0000256" key="2">
    <source>
        <dbReference type="SAM" id="Phobius"/>
    </source>
</evidence>